<sequence>MSESNGFVNMHTKPSRFLSQIFLKLSYSQ</sequence>
<comment type="caution">
    <text evidence="1">The sequence shown here is derived from an EMBL/GenBank/DDBJ whole genome shotgun (WGS) entry which is preliminary data.</text>
</comment>
<dbReference type="EMBL" id="DUZY01000008">
    <property type="protein sequence ID" value="DAD46643.1"/>
    <property type="molecule type" value="Genomic_DNA"/>
</dbReference>
<evidence type="ECO:0000313" key="1">
    <source>
        <dbReference type="EMBL" id="DAD46643.1"/>
    </source>
</evidence>
<protein>
    <submittedName>
        <fullName evidence="1">Uncharacterized protein</fullName>
    </submittedName>
</protein>
<name>A0A822ZPA7_NELNU</name>
<keyword evidence="2" id="KW-1185">Reference proteome</keyword>
<dbReference type="AlphaFoldDB" id="A0A822ZPA7"/>
<reference evidence="1 2" key="1">
    <citation type="journal article" date="2020" name="Mol. Biol. Evol.">
        <title>Distinct Expression and Methylation Patterns for Genes with Different Fates following a Single Whole-Genome Duplication in Flowering Plants.</title>
        <authorList>
            <person name="Shi T."/>
            <person name="Rahmani R.S."/>
            <person name="Gugger P.F."/>
            <person name="Wang M."/>
            <person name="Li H."/>
            <person name="Zhang Y."/>
            <person name="Li Z."/>
            <person name="Wang Q."/>
            <person name="Van de Peer Y."/>
            <person name="Marchal K."/>
            <person name="Chen J."/>
        </authorList>
    </citation>
    <scope>NUCLEOTIDE SEQUENCE [LARGE SCALE GENOMIC DNA]</scope>
    <source>
        <tissue evidence="1">Leaf</tissue>
    </source>
</reference>
<accession>A0A822ZPA7</accession>
<dbReference type="Proteomes" id="UP000607653">
    <property type="component" value="Unassembled WGS sequence"/>
</dbReference>
<proteinExistence type="predicted"/>
<evidence type="ECO:0000313" key="2">
    <source>
        <dbReference type="Proteomes" id="UP000607653"/>
    </source>
</evidence>
<gene>
    <name evidence="1" type="ORF">HUJ06_016580</name>
</gene>
<organism evidence="1 2">
    <name type="scientific">Nelumbo nucifera</name>
    <name type="common">Sacred lotus</name>
    <dbReference type="NCBI Taxonomy" id="4432"/>
    <lineage>
        <taxon>Eukaryota</taxon>
        <taxon>Viridiplantae</taxon>
        <taxon>Streptophyta</taxon>
        <taxon>Embryophyta</taxon>
        <taxon>Tracheophyta</taxon>
        <taxon>Spermatophyta</taxon>
        <taxon>Magnoliopsida</taxon>
        <taxon>Proteales</taxon>
        <taxon>Nelumbonaceae</taxon>
        <taxon>Nelumbo</taxon>
    </lineage>
</organism>